<dbReference type="Proteomes" id="UP000034539">
    <property type="component" value="Unassembled WGS sequence"/>
</dbReference>
<accession>A0A0G0PWJ8</accession>
<proteinExistence type="predicted"/>
<sequence>MVRLLQWIVSGKKEIRKLAELNIKSMGRGGFLPVGRMEVGCHWKL</sequence>
<name>A0A0G0PWJ8_9BACT</name>
<evidence type="ECO:0000313" key="2">
    <source>
        <dbReference type="Proteomes" id="UP000034539"/>
    </source>
</evidence>
<evidence type="ECO:0000313" key="1">
    <source>
        <dbReference type="EMBL" id="KKR32534.1"/>
    </source>
</evidence>
<dbReference type="EMBL" id="LBXN01000040">
    <property type="protein sequence ID" value="KKR32534.1"/>
    <property type="molecule type" value="Genomic_DNA"/>
</dbReference>
<comment type="caution">
    <text evidence="1">The sequence shown here is derived from an EMBL/GenBank/DDBJ whole genome shotgun (WGS) entry which is preliminary data.</text>
</comment>
<protein>
    <submittedName>
        <fullName evidence="1">Uncharacterized protein</fullName>
    </submittedName>
</protein>
<organism evidence="1 2">
    <name type="scientific">Candidatus Gottesmanbacteria bacterium GW2011_GWC2_39_8</name>
    <dbReference type="NCBI Taxonomy" id="1618450"/>
    <lineage>
        <taxon>Bacteria</taxon>
        <taxon>Candidatus Gottesmaniibacteriota</taxon>
    </lineage>
</organism>
<reference evidence="1 2" key="1">
    <citation type="journal article" date="2015" name="Nature">
        <title>rRNA introns, odd ribosomes, and small enigmatic genomes across a large radiation of phyla.</title>
        <authorList>
            <person name="Brown C.T."/>
            <person name="Hug L.A."/>
            <person name="Thomas B.C."/>
            <person name="Sharon I."/>
            <person name="Castelle C.J."/>
            <person name="Singh A."/>
            <person name="Wilkins M.J."/>
            <person name="Williams K.H."/>
            <person name="Banfield J.F."/>
        </authorList>
    </citation>
    <scope>NUCLEOTIDE SEQUENCE [LARGE SCALE GENOMIC DNA]</scope>
</reference>
<dbReference type="AlphaFoldDB" id="A0A0G0PWJ8"/>
<gene>
    <name evidence="1" type="ORF">UT63_C0040G0007</name>
</gene>